<sequence>MRPDADGRPVVEIRGLGKSFGTNRVLQGVDLEVRAGEVVTIIGPSGSGKTTLLRCINLLELYDEGSIRLDGVEVGYRASEGPGRVRRSERELAPIRAKTGMVFQMFYLFPHLTTLQNVMLGLVKVRKKPKAEARRIAEHWLGRVGLGHKLDSLPAQLSGGQQQRVGIARAVAMEPMLLLLDEITSALDPELVGEVLAVVHELADEGMTMLVVTHEMSFAREVSDRVVFMDGGRITAAGPPSKIFDRPESDRLRTFLARFDQARLGRGPIPTD</sequence>
<keyword evidence="6 9" id="KW-0067">ATP-binding</keyword>
<dbReference type="PROSITE" id="PS50893">
    <property type="entry name" value="ABC_TRANSPORTER_2"/>
    <property type="match status" value="1"/>
</dbReference>
<evidence type="ECO:0000256" key="3">
    <source>
        <dbReference type="ARBA" id="ARBA00022448"/>
    </source>
</evidence>
<keyword evidence="7" id="KW-0472">Membrane</keyword>
<evidence type="ECO:0000256" key="2">
    <source>
        <dbReference type="ARBA" id="ARBA00005417"/>
    </source>
</evidence>
<keyword evidence="5" id="KW-0547">Nucleotide-binding</keyword>
<dbReference type="Gene3D" id="3.40.50.300">
    <property type="entry name" value="P-loop containing nucleotide triphosphate hydrolases"/>
    <property type="match status" value="1"/>
</dbReference>
<dbReference type="InterPro" id="IPR030679">
    <property type="entry name" value="ABC_ATPase_HisP-typ"/>
</dbReference>
<keyword evidence="3" id="KW-0813">Transport</keyword>
<dbReference type="CDD" id="cd03262">
    <property type="entry name" value="ABC_HisP_GlnQ"/>
    <property type="match status" value="1"/>
</dbReference>
<evidence type="ECO:0000256" key="4">
    <source>
        <dbReference type="ARBA" id="ARBA00022475"/>
    </source>
</evidence>
<keyword evidence="4" id="KW-1003">Cell membrane</keyword>
<dbReference type="InterPro" id="IPR003593">
    <property type="entry name" value="AAA+_ATPase"/>
</dbReference>
<dbReference type="PROSITE" id="PS00211">
    <property type="entry name" value="ABC_TRANSPORTER_1"/>
    <property type="match status" value="1"/>
</dbReference>
<dbReference type="Pfam" id="PF00005">
    <property type="entry name" value="ABC_tran"/>
    <property type="match status" value="1"/>
</dbReference>
<dbReference type="RefSeq" id="WP_418158700.1">
    <property type="nucleotide sequence ID" value="NZ_JBBLZC010000005.1"/>
</dbReference>
<gene>
    <name evidence="9" type="ORF">U1T56_06775</name>
</gene>
<dbReference type="PANTHER" id="PTHR43166">
    <property type="entry name" value="AMINO ACID IMPORT ATP-BINDING PROTEIN"/>
    <property type="match status" value="1"/>
</dbReference>
<protein>
    <submittedName>
        <fullName evidence="9">Amino acid ABC transporter ATP-binding protein</fullName>
    </submittedName>
</protein>
<dbReference type="InterPro" id="IPR027417">
    <property type="entry name" value="P-loop_NTPase"/>
</dbReference>
<evidence type="ECO:0000313" key="10">
    <source>
        <dbReference type="Proteomes" id="UP001375743"/>
    </source>
</evidence>
<proteinExistence type="inferred from homology"/>
<evidence type="ECO:0000313" key="9">
    <source>
        <dbReference type="EMBL" id="MEK0082847.1"/>
    </source>
</evidence>
<accession>A0ABU8XS94</accession>
<dbReference type="InterPro" id="IPR017871">
    <property type="entry name" value="ABC_transporter-like_CS"/>
</dbReference>
<comment type="similarity">
    <text evidence="2">Belongs to the ABC transporter superfamily.</text>
</comment>
<feature type="domain" description="ABC transporter" evidence="8">
    <location>
        <begin position="11"/>
        <end position="256"/>
    </location>
</feature>
<dbReference type="PIRSF" id="PIRSF039085">
    <property type="entry name" value="ABC_ATPase_HisP"/>
    <property type="match status" value="1"/>
</dbReference>
<evidence type="ECO:0000256" key="7">
    <source>
        <dbReference type="ARBA" id="ARBA00023136"/>
    </source>
</evidence>
<dbReference type="InterPro" id="IPR050086">
    <property type="entry name" value="MetN_ABC_transporter-like"/>
</dbReference>
<dbReference type="Proteomes" id="UP001375743">
    <property type="component" value="Unassembled WGS sequence"/>
</dbReference>
<evidence type="ECO:0000256" key="6">
    <source>
        <dbReference type="ARBA" id="ARBA00022840"/>
    </source>
</evidence>
<dbReference type="SMART" id="SM00382">
    <property type="entry name" value="AAA"/>
    <property type="match status" value="1"/>
</dbReference>
<keyword evidence="10" id="KW-1185">Reference proteome</keyword>
<reference evidence="9 10" key="1">
    <citation type="submission" date="2024-01" db="EMBL/GenBank/DDBJ databases">
        <title>Multi-omics insights into the function and evolution of sodium benzoate biodegradation pathways in Benzoatithermus flavus gen. nov., sp. nov. from hot spring.</title>
        <authorList>
            <person name="Hu C.-J."/>
            <person name="Li W.-J."/>
        </authorList>
    </citation>
    <scope>NUCLEOTIDE SEQUENCE [LARGE SCALE GENOMIC DNA]</scope>
    <source>
        <strain evidence="9 10">SYSU G07066</strain>
    </source>
</reference>
<dbReference type="SUPFAM" id="SSF52540">
    <property type="entry name" value="P-loop containing nucleoside triphosphate hydrolases"/>
    <property type="match status" value="1"/>
</dbReference>
<comment type="caution">
    <text evidence="9">The sequence shown here is derived from an EMBL/GenBank/DDBJ whole genome shotgun (WGS) entry which is preliminary data.</text>
</comment>
<dbReference type="GO" id="GO:0005524">
    <property type="term" value="F:ATP binding"/>
    <property type="evidence" value="ECO:0007669"/>
    <property type="project" value="UniProtKB-KW"/>
</dbReference>
<dbReference type="InterPro" id="IPR003439">
    <property type="entry name" value="ABC_transporter-like_ATP-bd"/>
</dbReference>
<evidence type="ECO:0000259" key="8">
    <source>
        <dbReference type="PROSITE" id="PS50893"/>
    </source>
</evidence>
<dbReference type="PANTHER" id="PTHR43166:SF35">
    <property type="entry name" value="L-CYSTINE IMPORT ATP-BINDING PROTEIN TCYN"/>
    <property type="match status" value="1"/>
</dbReference>
<evidence type="ECO:0000256" key="5">
    <source>
        <dbReference type="ARBA" id="ARBA00022741"/>
    </source>
</evidence>
<dbReference type="EMBL" id="JBBLZC010000005">
    <property type="protein sequence ID" value="MEK0082847.1"/>
    <property type="molecule type" value="Genomic_DNA"/>
</dbReference>
<evidence type="ECO:0000256" key="1">
    <source>
        <dbReference type="ARBA" id="ARBA00004202"/>
    </source>
</evidence>
<comment type="subcellular location">
    <subcellularLocation>
        <location evidence="1">Cell membrane</location>
        <topology evidence="1">Peripheral membrane protein</topology>
    </subcellularLocation>
</comment>
<organism evidence="9 10">
    <name type="scientific">Benzoatithermus flavus</name>
    <dbReference type="NCBI Taxonomy" id="3108223"/>
    <lineage>
        <taxon>Bacteria</taxon>
        <taxon>Pseudomonadati</taxon>
        <taxon>Pseudomonadota</taxon>
        <taxon>Alphaproteobacteria</taxon>
        <taxon>Geminicoccales</taxon>
        <taxon>Geminicoccaceae</taxon>
        <taxon>Benzoatithermus</taxon>
    </lineage>
</organism>
<name>A0ABU8XS94_9PROT</name>